<evidence type="ECO:0000313" key="1">
    <source>
        <dbReference type="EMBL" id="KAG0516755.1"/>
    </source>
</evidence>
<name>A0A921Q9G9_SORBI</name>
<sequence>MGQVGSLYLSYCVGSFSTMLNAYPTDASSLPANPAPPNRILTCRAQRSSPFDPIFSVPGATTFHQITSTHPTGTATSPLDPCSS</sequence>
<organism evidence="1 2">
    <name type="scientific">Sorghum bicolor</name>
    <name type="common">Sorghum</name>
    <name type="synonym">Sorghum vulgare</name>
    <dbReference type="NCBI Taxonomy" id="4558"/>
    <lineage>
        <taxon>Eukaryota</taxon>
        <taxon>Viridiplantae</taxon>
        <taxon>Streptophyta</taxon>
        <taxon>Embryophyta</taxon>
        <taxon>Tracheophyta</taxon>
        <taxon>Spermatophyta</taxon>
        <taxon>Magnoliopsida</taxon>
        <taxon>Liliopsida</taxon>
        <taxon>Poales</taxon>
        <taxon>Poaceae</taxon>
        <taxon>PACMAD clade</taxon>
        <taxon>Panicoideae</taxon>
        <taxon>Andropogonodae</taxon>
        <taxon>Andropogoneae</taxon>
        <taxon>Sorghinae</taxon>
        <taxon>Sorghum</taxon>
    </lineage>
</organism>
<dbReference type="AlphaFoldDB" id="A0A921Q9G9"/>
<gene>
    <name evidence="1" type="ORF">BDA96_09G030600</name>
</gene>
<reference evidence="1" key="2">
    <citation type="submission" date="2020-10" db="EMBL/GenBank/DDBJ databases">
        <authorList>
            <person name="Cooper E.A."/>
            <person name="Brenton Z.W."/>
            <person name="Flinn B.S."/>
            <person name="Jenkins J."/>
            <person name="Shu S."/>
            <person name="Flowers D."/>
            <person name="Luo F."/>
            <person name="Wang Y."/>
            <person name="Xia P."/>
            <person name="Barry K."/>
            <person name="Daum C."/>
            <person name="Lipzen A."/>
            <person name="Yoshinaga Y."/>
            <person name="Schmutz J."/>
            <person name="Saski C."/>
            <person name="Vermerris W."/>
            <person name="Kresovich S."/>
        </authorList>
    </citation>
    <scope>NUCLEOTIDE SEQUENCE</scope>
</reference>
<evidence type="ECO:0000313" key="2">
    <source>
        <dbReference type="Proteomes" id="UP000807115"/>
    </source>
</evidence>
<comment type="caution">
    <text evidence="1">The sequence shown here is derived from an EMBL/GenBank/DDBJ whole genome shotgun (WGS) entry which is preliminary data.</text>
</comment>
<protein>
    <submittedName>
        <fullName evidence="1">Uncharacterized protein</fullName>
    </submittedName>
</protein>
<dbReference type="Proteomes" id="UP000807115">
    <property type="component" value="Chromosome 9"/>
</dbReference>
<dbReference type="EMBL" id="CM027688">
    <property type="protein sequence ID" value="KAG0516755.1"/>
    <property type="molecule type" value="Genomic_DNA"/>
</dbReference>
<proteinExistence type="predicted"/>
<accession>A0A921Q9G9</accession>
<reference evidence="1" key="1">
    <citation type="journal article" date="2019" name="BMC Genomics">
        <title>A new reference genome for Sorghum bicolor reveals high levels of sequence similarity between sweet and grain genotypes: implications for the genetics of sugar metabolism.</title>
        <authorList>
            <person name="Cooper E.A."/>
            <person name="Brenton Z.W."/>
            <person name="Flinn B.S."/>
            <person name="Jenkins J."/>
            <person name="Shu S."/>
            <person name="Flowers D."/>
            <person name="Luo F."/>
            <person name="Wang Y."/>
            <person name="Xia P."/>
            <person name="Barry K."/>
            <person name="Daum C."/>
            <person name="Lipzen A."/>
            <person name="Yoshinaga Y."/>
            <person name="Schmutz J."/>
            <person name="Saski C."/>
            <person name="Vermerris W."/>
            <person name="Kresovich S."/>
        </authorList>
    </citation>
    <scope>NUCLEOTIDE SEQUENCE</scope>
</reference>